<dbReference type="InterPro" id="IPR025665">
    <property type="entry name" value="Beta-barrel_OMP_2"/>
</dbReference>
<evidence type="ECO:0000313" key="3">
    <source>
        <dbReference type="Proteomes" id="UP000323136"/>
    </source>
</evidence>
<name>A0A5S5DWB8_9FLAO</name>
<keyword evidence="3" id="KW-1185">Reference proteome</keyword>
<accession>A0A5S5DWB8</accession>
<reference evidence="2 3" key="1">
    <citation type="submission" date="2019-07" db="EMBL/GenBank/DDBJ databases">
        <title>Genomic Encyclopedia of Type Strains, Phase IV (KMG-IV): sequencing the most valuable type-strain genomes for metagenomic binning, comparative biology and taxonomic classification.</title>
        <authorList>
            <person name="Goeker M."/>
        </authorList>
    </citation>
    <scope>NUCLEOTIDE SEQUENCE [LARGE SCALE GENOMIC DNA]</scope>
    <source>
        <strain evidence="2 3">DSM 18961</strain>
    </source>
</reference>
<dbReference type="AlphaFoldDB" id="A0A5S5DWB8"/>
<gene>
    <name evidence="2" type="ORF">C7447_101725</name>
</gene>
<evidence type="ECO:0000259" key="1">
    <source>
        <dbReference type="Pfam" id="PF13568"/>
    </source>
</evidence>
<dbReference type="EMBL" id="VNIA01000001">
    <property type="protein sequence ID" value="TYQ00116.1"/>
    <property type="molecule type" value="Genomic_DNA"/>
</dbReference>
<organism evidence="2 3">
    <name type="scientific">Tenacibaculum adriaticum</name>
    <dbReference type="NCBI Taxonomy" id="413713"/>
    <lineage>
        <taxon>Bacteria</taxon>
        <taxon>Pseudomonadati</taxon>
        <taxon>Bacteroidota</taxon>
        <taxon>Flavobacteriia</taxon>
        <taxon>Flavobacteriales</taxon>
        <taxon>Flavobacteriaceae</taxon>
        <taxon>Tenacibaculum</taxon>
    </lineage>
</organism>
<comment type="caution">
    <text evidence="2">The sequence shown here is derived from an EMBL/GenBank/DDBJ whole genome shotgun (WGS) entry which is preliminary data.</text>
</comment>
<evidence type="ECO:0000313" key="2">
    <source>
        <dbReference type="EMBL" id="TYQ00116.1"/>
    </source>
</evidence>
<dbReference type="Pfam" id="PF13568">
    <property type="entry name" value="OMP_b-brl_2"/>
    <property type="match status" value="1"/>
</dbReference>
<dbReference type="Proteomes" id="UP000323136">
    <property type="component" value="Unassembled WGS sequence"/>
</dbReference>
<protein>
    <submittedName>
        <fullName evidence="2">Outer membrane protein with beta-barrel domain</fullName>
    </submittedName>
</protein>
<proteinExistence type="predicted"/>
<feature type="domain" description="Outer membrane protein beta-barrel" evidence="1">
    <location>
        <begin position="6"/>
        <end position="172"/>
    </location>
</feature>
<sequence>MQLGDSYWEDQLYLNITYNILDKQPTGFGNGGFSYGFSAGYIKDIPFNRRGNFSTGIGIGYNYDSFSHNLTPNNVDFTSNPDAISSQIGLHNLEFPIQIRWRTSDAVTYSFWRIYTGVKLSYNLSNNFTYTIDNEKFSFTNIDKYNNFQTGLELSVGYGAFNLYVYYGLTPMYKDAYIDNEKIDTTITKFGLIFFLL</sequence>